<feature type="domain" description="Acyl-CoA dehydrogenase/oxidase N-terminal" evidence="11">
    <location>
        <begin position="6"/>
        <end position="117"/>
    </location>
</feature>
<dbReference type="InterPro" id="IPR009100">
    <property type="entry name" value="AcylCoA_DH/oxidase_NM_dom_sf"/>
</dbReference>
<dbReference type="PROSITE" id="PS00073">
    <property type="entry name" value="ACYL_COA_DH_2"/>
    <property type="match status" value="1"/>
</dbReference>
<dbReference type="InterPro" id="IPR037069">
    <property type="entry name" value="AcylCoA_DH/ox_N_sf"/>
</dbReference>
<accession>A0A1H7JQ45</accession>
<proteinExistence type="inferred from homology"/>
<evidence type="ECO:0000256" key="3">
    <source>
        <dbReference type="ARBA" id="ARBA00022630"/>
    </source>
</evidence>
<evidence type="ECO:0000259" key="11">
    <source>
        <dbReference type="Pfam" id="PF02771"/>
    </source>
</evidence>
<dbReference type="InterPro" id="IPR009075">
    <property type="entry name" value="AcylCo_DH/oxidase_C"/>
</dbReference>
<dbReference type="Pfam" id="PF02771">
    <property type="entry name" value="Acyl-CoA_dh_N"/>
    <property type="match status" value="1"/>
</dbReference>
<dbReference type="EMBL" id="FOAP01000002">
    <property type="protein sequence ID" value="SEK76436.1"/>
    <property type="molecule type" value="Genomic_DNA"/>
</dbReference>
<dbReference type="Proteomes" id="UP000182719">
    <property type="component" value="Unassembled WGS sequence"/>
</dbReference>
<dbReference type="PANTHER" id="PTHR43884:SF12">
    <property type="entry name" value="ISOVALERYL-COA DEHYDROGENASE, MITOCHONDRIAL-RELATED"/>
    <property type="match status" value="1"/>
</dbReference>
<comment type="cofactor">
    <cofactor evidence="1 8">
        <name>FAD</name>
        <dbReference type="ChEBI" id="CHEBI:57692"/>
    </cofactor>
</comment>
<dbReference type="FunFam" id="1.20.140.10:FF:000004">
    <property type="entry name" value="Acyl-CoA dehydrogenase FadE25"/>
    <property type="match status" value="1"/>
</dbReference>
<evidence type="ECO:0000256" key="7">
    <source>
        <dbReference type="ARBA" id="ARBA00072305"/>
    </source>
</evidence>
<dbReference type="PANTHER" id="PTHR43884">
    <property type="entry name" value="ACYL-COA DEHYDROGENASE"/>
    <property type="match status" value="1"/>
</dbReference>
<dbReference type="Gene3D" id="1.10.540.10">
    <property type="entry name" value="Acyl-CoA dehydrogenase/oxidase, N-terminal domain"/>
    <property type="match status" value="1"/>
</dbReference>
<evidence type="ECO:0000256" key="8">
    <source>
        <dbReference type="RuleBase" id="RU362125"/>
    </source>
</evidence>
<dbReference type="GO" id="GO:0050660">
    <property type="term" value="F:flavin adenine dinucleotide binding"/>
    <property type="evidence" value="ECO:0007669"/>
    <property type="project" value="InterPro"/>
</dbReference>
<evidence type="ECO:0000259" key="9">
    <source>
        <dbReference type="Pfam" id="PF00441"/>
    </source>
</evidence>
<dbReference type="RefSeq" id="WP_075005425.1">
    <property type="nucleotide sequence ID" value="NZ_FOAP01000002.1"/>
</dbReference>
<evidence type="ECO:0000256" key="4">
    <source>
        <dbReference type="ARBA" id="ARBA00022827"/>
    </source>
</evidence>
<dbReference type="OrthoDB" id="9765339at2"/>
<evidence type="ECO:0000256" key="1">
    <source>
        <dbReference type="ARBA" id="ARBA00001974"/>
    </source>
</evidence>
<dbReference type="EC" id="1.3.8.10" evidence="6"/>
<dbReference type="PIRSF" id="PIRSF016578">
    <property type="entry name" value="HsaA"/>
    <property type="match status" value="1"/>
</dbReference>
<dbReference type="Pfam" id="PF02770">
    <property type="entry name" value="Acyl-CoA_dh_M"/>
    <property type="match status" value="1"/>
</dbReference>
<name>A0A1H7JQ45_STIAU</name>
<evidence type="ECO:0000313" key="12">
    <source>
        <dbReference type="EMBL" id="SEK76436.1"/>
    </source>
</evidence>
<keyword evidence="4 8" id="KW-0274">FAD</keyword>
<dbReference type="InterPro" id="IPR036250">
    <property type="entry name" value="AcylCo_DH-like_C"/>
</dbReference>
<dbReference type="InterPro" id="IPR006091">
    <property type="entry name" value="Acyl-CoA_Oxase/DH_mid-dom"/>
</dbReference>
<evidence type="ECO:0000256" key="2">
    <source>
        <dbReference type="ARBA" id="ARBA00009347"/>
    </source>
</evidence>
<protein>
    <recommendedName>
        <fullName evidence="7">Cyclohex-1-ene-1-carbonyl-CoA dehydrogenase</fullName>
        <ecNumber evidence="6">1.3.8.10</ecNumber>
    </recommendedName>
</protein>
<dbReference type="InterPro" id="IPR013786">
    <property type="entry name" value="AcylCoA_DH/ox_N"/>
</dbReference>
<dbReference type="FunFam" id="1.10.540.10:FF:000002">
    <property type="entry name" value="Acyl-CoA dehydrogenase FadE19"/>
    <property type="match status" value="1"/>
</dbReference>
<keyword evidence="13" id="KW-1185">Reference proteome</keyword>
<dbReference type="PROSITE" id="PS00072">
    <property type="entry name" value="ACYL_COA_DH_1"/>
    <property type="match status" value="1"/>
</dbReference>
<organism evidence="12 13">
    <name type="scientific">Stigmatella aurantiaca</name>
    <dbReference type="NCBI Taxonomy" id="41"/>
    <lineage>
        <taxon>Bacteria</taxon>
        <taxon>Pseudomonadati</taxon>
        <taxon>Myxococcota</taxon>
        <taxon>Myxococcia</taxon>
        <taxon>Myxococcales</taxon>
        <taxon>Cystobacterineae</taxon>
        <taxon>Archangiaceae</taxon>
        <taxon>Stigmatella</taxon>
    </lineage>
</organism>
<dbReference type="AlphaFoldDB" id="A0A1H7JQ45"/>
<keyword evidence="5 8" id="KW-0560">Oxidoreductase</keyword>
<evidence type="ECO:0000259" key="10">
    <source>
        <dbReference type="Pfam" id="PF02770"/>
    </source>
</evidence>
<dbReference type="SUPFAM" id="SSF56645">
    <property type="entry name" value="Acyl-CoA dehydrogenase NM domain-like"/>
    <property type="match status" value="1"/>
</dbReference>
<dbReference type="GO" id="GO:0003995">
    <property type="term" value="F:acyl-CoA dehydrogenase activity"/>
    <property type="evidence" value="ECO:0007669"/>
    <property type="project" value="InterPro"/>
</dbReference>
<dbReference type="InterPro" id="IPR046373">
    <property type="entry name" value="Acyl-CoA_Oxase/DH_mid-dom_sf"/>
</dbReference>
<dbReference type="FunFam" id="2.40.110.10:FF:000001">
    <property type="entry name" value="Acyl-CoA dehydrogenase, mitochondrial"/>
    <property type="match status" value="1"/>
</dbReference>
<dbReference type="Gene3D" id="2.40.110.10">
    <property type="entry name" value="Butyryl-CoA Dehydrogenase, subunit A, domain 2"/>
    <property type="match status" value="1"/>
</dbReference>
<dbReference type="SUPFAM" id="SSF47203">
    <property type="entry name" value="Acyl-CoA dehydrogenase C-terminal domain-like"/>
    <property type="match status" value="1"/>
</dbReference>
<dbReference type="Gene3D" id="1.20.140.10">
    <property type="entry name" value="Butyryl-CoA Dehydrogenase, subunit A, domain 3"/>
    <property type="match status" value="1"/>
</dbReference>
<gene>
    <name evidence="12" type="ORF">SAMN05444354_102283</name>
</gene>
<feature type="domain" description="Acyl-CoA oxidase/dehydrogenase middle" evidence="10">
    <location>
        <begin position="122"/>
        <end position="216"/>
    </location>
</feature>
<reference evidence="13" key="1">
    <citation type="submission" date="2016-10" db="EMBL/GenBank/DDBJ databases">
        <authorList>
            <person name="Varghese N."/>
            <person name="Submissions S."/>
        </authorList>
    </citation>
    <scope>NUCLEOTIDE SEQUENCE [LARGE SCALE GENOMIC DNA]</scope>
    <source>
        <strain evidence="13">DSM 17044</strain>
    </source>
</reference>
<feature type="domain" description="Acyl-CoA dehydrogenase/oxidase C-terminal" evidence="9">
    <location>
        <begin position="228"/>
        <end position="375"/>
    </location>
</feature>
<sequence>MNLELTETQTLIRDTARKVARERVAPQARAADREERFSPALFKELAELGLMGVNLPSRFGGSEAGVVSYSLAVMELSAACASTSVAMAVTNMCGELINAFGTEAQKEKFLPRLTSGEAVVGAFALSEPHAGSDPGALHTTAVRQGDSWVLNGSKQWITSGAYAGVMVVWARTSGTGNKGLSAFIVEGGTKGLHVGKHEDKMGLRGSNTVGLTFEDCRIPADQLLGKEGEGFKLAMVALDGGRIGIASQACGVARAALEASVRYTKDRKAFNQPVSEFQGPRFMMADMKVQIAAAELLTFRAAALKEQGKPFTREASMAKLFASEMANRVCDKAVQLHGGYGYIDEFPVERYYRDARVQTIYEGTSEVQRMVIARETFKLFS</sequence>
<evidence type="ECO:0000256" key="6">
    <source>
        <dbReference type="ARBA" id="ARBA00066362"/>
    </source>
</evidence>
<evidence type="ECO:0000256" key="5">
    <source>
        <dbReference type="ARBA" id="ARBA00023002"/>
    </source>
</evidence>
<dbReference type="Pfam" id="PF00441">
    <property type="entry name" value="Acyl-CoA_dh_1"/>
    <property type="match status" value="1"/>
</dbReference>
<keyword evidence="3 8" id="KW-0285">Flavoprotein</keyword>
<dbReference type="InterPro" id="IPR006089">
    <property type="entry name" value="Acyl-CoA_DH_CS"/>
</dbReference>
<evidence type="ECO:0000313" key="13">
    <source>
        <dbReference type="Proteomes" id="UP000182719"/>
    </source>
</evidence>
<comment type="similarity">
    <text evidence="2 8">Belongs to the acyl-CoA dehydrogenase family.</text>
</comment>